<feature type="transmembrane region" description="Helical" evidence="1">
    <location>
        <begin position="49"/>
        <end position="66"/>
    </location>
</feature>
<dbReference type="AlphaFoldDB" id="A0A016T3H8"/>
<evidence type="ECO:0000313" key="2">
    <source>
        <dbReference type="EMBL" id="EYB97129.1"/>
    </source>
</evidence>
<dbReference type="Proteomes" id="UP000024635">
    <property type="component" value="Unassembled WGS sequence"/>
</dbReference>
<keyword evidence="1" id="KW-0472">Membrane</keyword>
<accession>A0A016T3H8</accession>
<protein>
    <submittedName>
        <fullName evidence="2">Uncharacterized protein</fullName>
    </submittedName>
</protein>
<dbReference type="EMBL" id="JARK01001479">
    <property type="protein sequence ID" value="EYB97129.1"/>
    <property type="molecule type" value="Genomic_DNA"/>
</dbReference>
<keyword evidence="1" id="KW-0812">Transmembrane</keyword>
<comment type="caution">
    <text evidence="2">The sequence shown here is derived from an EMBL/GenBank/DDBJ whole genome shotgun (WGS) entry which is preliminary data.</text>
</comment>
<evidence type="ECO:0000256" key="1">
    <source>
        <dbReference type="SAM" id="Phobius"/>
    </source>
</evidence>
<gene>
    <name evidence="2" type="primary">Acey_s0143.g2406</name>
    <name evidence="2" type="ORF">Y032_0143g2406</name>
</gene>
<reference evidence="3" key="1">
    <citation type="journal article" date="2015" name="Nat. Genet.">
        <title>The genome and transcriptome of the zoonotic hookworm Ancylostoma ceylanicum identify infection-specific gene families.</title>
        <authorList>
            <person name="Schwarz E.M."/>
            <person name="Hu Y."/>
            <person name="Antoshechkin I."/>
            <person name="Miller M.M."/>
            <person name="Sternberg P.W."/>
            <person name="Aroian R.V."/>
        </authorList>
    </citation>
    <scope>NUCLEOTIDE SEQUENCE</scope>
    <source>
        <strain evidence="3">HY135</strain>
    </source>
</reference>
<keyword evidence="1" id="KW-1133">Transmembrane helix</keyword>
<name>A0A016T3H8_9BILA</name>
<evidence type="ECO:0000313" key="3">
    <source>
        <dbReference type="Proteomes" id="UP000024635"/>
    </source>
</evidence>
<organism evidence="2 3">
    <name type="scientific">Ancylostoma ceylanicum</name>
    <dbReference type="NCBI Taxonomy" id="53326"/>
    <lineage>
        <taxon>Eukaryota</taxon>
        <taxon>Metazoa</taxon>
        <taxon>Ecdysozoa</taxon>
        <taxon>Nematoda</taxon>
        <taxon>Chromadorea</taxon>
        <taxon>Rhabditida</taxon>
        <taxon>Rhabditina</taxon>
        <taxon>Rhabditomorpha</taxon>
        <taxon>Strongyloidea</taxon>
        <taxon>Ancylostomatidae</taxon>
        <taxon>Ancylostomatinae</taxon>
        <taxon>Ancylostoma</taxon>
    </lineage>
</organism>
<keyword evidence="3" id="KW-1185">Reference proteome</keyword>
<sequence length="80" mass="9543">MEDEHLCVRCSSRYHRCDAVLHHFRSNLEASRTITLEITRKRMFSNKSYILSPLFRALMLLFYYLSCERVDNPNAPKAFE</sequence>
<proteinExistence type="predicted"/>